<dbReference type="PANTHER" id="PTHR48022:SF78">
    <property type="entry name" value="MONOSACCHARIDE TRANSPORTER, PUTATIVE (AFU_ORTHOLOGUE AFUA_2G02110)-RELATED"/>
    <property type="match status" value="1"/>
</dbReference>
<comment type="similarity">
    <text evidence="2 7">Belongs to the major facilitator superfamily. Sugar transporter (TC 2.A.1.1) family.</text>
</comment>
<protein>
    <submittedName>
        <fullName evidence="10">General substrate transporter</fullName>
    </submittedName>
</protein>
<dbReference type="InterPro" id="IPR003663">
    <property type="entry name" value="Sugar/inositol_transpt"/>
</dbReference>
<dbReference type="Proteomes" id="UP000326924">
    <property type="component" value="Unassembled WGS sequence"/>
</dbReference>
<feature type="domain" description="Major facilitator superfamily (MFS) profile" evidence="9">
    <location>
        <begin position="48"/>
        <end position="504"/>
    </location>
</feature>
<feature type="transmembrane region" description="Helical" evidence="8">
    <location>
        <begin position="454"/>
        <end position="474"/>
    </location>
</feature>
<dbReference type="Gene3D" id="1.20.1250.20">
    <property type="entry name" value="MFS general substrate transporter like domains"/>
    <property type="match status" value="1"/>
</dbReference>
<comment type="caution">
    <text evidence="10">The sequence shown here is derived from an EMBL/GenBank/DDBJ whole genome shotgun (WGS) entry which is preliminary data.</text>
</comment>
<dbReference type="GO" id="GO:0016020">
    <property type="term" value="C:membrane"/>
    <property type="evidence" value="ECO:0007669"/>
    <property type="project" value="UniProtKB-SubCell"/>
</dbReference>
<evidence type="ECO:0000313" key="10">
    <source>
        <dbReference type="EMBL" id="KAA8913863.1"/>
    </source>
</evidence>
<dbReference type="AlphaFoldDB" id="A0A5J5F9E3"/>
<feature type="transmembrane region" description="Helical" evidence="8">
    <location>
        <begin position="126"/>
        <end position="145"/>
    </location>
</feature>
<feature type="transmembrane region" description="Helical" evidence="8">
    <location>
        <begin position="43"/>
        <end position="61"/>
    </location>
</feature>
<dbReference type="PROSITE" id="PS50850">
    <property type="entry name" value="MFS"/>
    <property type="match status" value="1"/>
</dbReference>
<dbReference type="Pfam" id="PF00083">
    <property type="entry name" value="Sugar_tr"/>
    <property type="match status" value="1"/>
</dbReference>
<comment type="subcellular location">
    <subcellularLocation>
        <location evidence="1">Membrane</location>
        <topology evidence="1">Multi-pass membrane protein</topology>
    </subcellularLocation>
</comment>
<dbReference type="PRINTS" id="PR00171">
    <property type="entry name" value="SUGRTRNSPORT"/>
</dbReference>
<gene>
    <name evidence="10" type="ORF">FN846DRAFT_984633</name>
</gene>
<feature type="transmembrane region" description="Helical" evidence="8">
    <location>
        <begin position="220"/>
        <end position="241"/>
    </location>
</feature>
<reference evidence="10 11" key="1">
    <citation type="submission" date="2019-09" db="EMBL/GenBank/DDBJ databases">
        <title>Draft genome of the ectomycorrhizal ascomycete Sphaerosporella brunnea.</title>
        <authorList>
            <consortium name="DOE Joint Genome Institute"/>
            <person name="Benucci G.M."/>
            <person name="Marozzi G."/>
            <person name="Antonielli L."/>
            <person name="Sanchez S."/>
            <person name="Marco P."/>
            <person name="Wang X."/>
            <person name="Falini L.B."/>
            <person name="Barry K."/>
            <person name="Haridas S."/>
            <person name="Lipzen A."/>
            <person name="Labutti K."/>
            <person name="Grigoriev I.V."/>
            <person name="Murat C."/>
            <person name="Martin F."/>
            <person name="Albertini E."/>
            <person name="Donnini D."/>
            <person name="Bonito G."/>
        </authorList>
    </citation>
    <scope>NUCLEOTIDE SEQUENCE [LARGE SCALE GENOMIC DNA]</scope>
    <source>
        <strain evidence="10 11">Sb_GMNB300</strain>
    </source>
</reference>
<evidence type="ECO:0000313" key="11">
    <source>
        <dbReference type="Proteomes" id="UP000326924"/>
    </source>
</evidence>
<feature type="transmembrane region" description="Helical" evidence="8">
    <location>
        <begin position="317"/>
        <end position="342"/>
    </location>
</feature>
<keyword evidence="6 8" id="KW-0472">Membrane</keyword>
<evidence type="ECO:0000259" key="9">
    <source>
        <dbReference type="PROSITE" id="PS50850"/>
    </source>
</evidence>
<evidence type="ECO:0000256" key="6">
    <source>
        <dbReference type="ARBA" id="ARBA00023136"/>
    </source>
</evidence>
<dbReference type="PANTHER" id="PTHR48022">
    <property type="entry name" value="PLASTIDIC GLUCOSE TRANSPORTER 4"/>
    <property type="match status" value="1"/>
</dbReference>
<evidence type="ECO:0000256" key="7">
    <source>
        <dbReference type="RuleBase" id="RU003346"/>
    </source>
</evidence>
<keyword evidence="4 8" id="KW-0812">Transmembrane</keyword>
<keyword evidence="11" id="KW-1185">Reference proteome</keyword>
<evidence type="ECO:0000256" key="1">
    <source>
        <dbReference type="ARBA" id="ARBA00004141"/>
    </source>
</evidence>
<dbReference type="FunFam" id="1.20.1250.20:FF:000090">
    <property type="entry name" value="MFS sugar transporter, putative"/>
    <property type="match status" value="1"/>
</dbReference>
<feature type="transmembrane region" description="Helical" evidence="8">
    <location>
        <begin position="187"/>
        <end position="208"/>
    </location>
</feature>
<organism evidence="10 11">
    <name type="scientific">Sphaerosporella brunnea</name>
    <dbReference type="NCBI Taxonomy" id="1250544"/>
    <lineage>
        <taxon>Eukaryota</taxon>
        <taxon>Fungi</taxon>
        <taxon>Dikarya</taxon>
        <taxon>Ascomycota</taxon>
        <taxon>Pezizomycotina</taxon>
        <taxon>Pezizomycetes</taxon>
        <taxon>Pezizales</taxon>
        <taxon>Pyronemataceae</taxon>
        <taxon>Sphaerosporella</taxon>
    </lineage>
</organism>
<evidence type="ECO:0000256" key="5">
    <source>
        <dbReference type="ARBA" id="ARBA00022989"/>
    </source>
</evidence>
<evidence type="ECO:0000256" key="3">
    <source>
        <dbReference type="ARBA" id="ARBA00022448"/>
    </source>
</evidence>
<dbReference type="SUPFAM" id="SSF103473">
    <property type="entry name" value="MFS general substrate transporter"/>
    <property type="match status" value="1"/>
</dbReference>
<dbReference type="InterPro" id="IPR036259">
    <property type="entry name" value="MFS_trans_sf"/>
</dbReference>
<feature type="transmembrane region" description="Helical" evidence="8">
    <location>
        <begin position="100"/>
        <end position="119"/>
    </location>
</feature>
<name>A0A5J5F9E3_9PEZI</name>
<keyword evidence="5 8" id="KW-1133">Transmembrane helix</keyword>
<dbReference type="InParanoid" id="A0A5J5F9E3"/>
<sequence length="563" mass="62690">MTTQREHGEKLKGGADEGWDDRVIPCPDSISKFNIARRFEGRVLRTWIIVLACVSFCFFGYDQGMTAGVNASNHYVKLMGYGYIDEKNEPQVTDGLLEGGIVAIYYFGALLGCLLGGWAGDKYGRIWGVAFGSVWGIIGAALQASSMNVPWMCMSRLINGVGTGILNAVVPVWATEVADHSSRGQMIAIEFSSNIFGVVIAYWLAYGLSFIDEGNSQIRWRFPIAFQIIPLIVLLLVVWFFPESPRWLVKDGRHDEAKWVLTRLRGNNSKETQKEYRDIVESFDDEVKFIQKNGPTNYWTMVSGTGKGGMHITRRTYLIIWLQVIQEWVGVAGVTVYAPVIFRNAGMSANQANLISGINNITYTISTLIPVFILDKYGRRTILYWGAVLQAIAMAVAGFCSKANDNGQGVGYGHAATAAVFCFTFCFGATWLCVPWVYQTEIFPLEIRVKGASFGVIGWAIGNGWLTLLCPIMFQSIGPYTLVVFAVCSILTIPQVWALYPETNLRKLEDIEYLFNIASPWNWDAETNYKARMAEKEANRAAEEIEGVLKSGVDVHQVVSKED</sequence>
<dbReference type="EMBL" id="VXIS01000011">
    <property type="protein sequence ID" value="KAA8913863.1"/>
    <property type="molecule type" value="Genomic_DNA"/>
</dbReference>
<dbReference type="InterPro" id="IPR020846">
    <property type="entry name" value="MFS_dom"/>
</dbReference>
<evidence type="ECO:0000256" key="8">
    <source>
        <dbReference type="SAM" id="Phobius"/>
    </source>
</evidence>
<dbReference type="NCBIfam" id="TIGR00879">
    <property type="entry name" value="SP"/>
    <property type="match status" value="1"/>
</dbReference>
<keyword evidence="3 7" id="KW-0813">Transport</keyword>
<dbReference type="GO" id="GO:0005351">
    <property type="term" value="F:carbohydrate:proton symporter activity"/>
    <property type="evidence" value="ECO:0007669"/>
    <property type="project" value="TreeGrafter"/>
</dbReference>
<proteinExistence type="inferred from homology"/>
<evidence type="ECO:0000256" key="4">
    <source>
        <dbReference type="ARBA" id="ARBA00022692"/>
    </source>
</evidence>
<dbReference type="InterPro" id="IPR050360">
    <property type="entry name" value="MFS_Sugar_Transporters"/>
</dbReference>
<accession>A0A5J5F9E3</accession>
<feature type="transmembrane region" description="Helical" evidence="8">
    <location>
        <begin position="354"/>
        <end position="374"/>
    </location>
</feature>
<feature type="transmembrane region" description="Helical" evidence="8">
    <location>
        <begin position="381"/>
        <end position="399"/>
    </location>
</feature>
<dbReference type="OrthoDB" id="2544694at2759"/>
<feature type="transmembrane region" description="Helical" evidence="8">
    <location>
        <begin position="411"/>
        <end position="434"/>
    </location>
</feature>
<feature type="transmembrane region" description="Helical" evidence="8">
    <location>
        <begin position="480"/>
        <end position="500"/>
    </location>
</feature>
<dbReference type="InterPro" id="IPR005828">
    <property type="entry name" value="MFS_sugar_transport-like"/>
</dbReference>
<evidence type="ECO:0000256" key="2">
    <source>
        <dbReference type="ARBA" id="ARBA00010992"/>
    </source>
</evidence>
<feature type="transmembrane region" description="Helical" evidence="8">
    <location>
        <begin position="157"/>
        <end position="175"/>
    </location>
</feature>